<evidence type="ECO:0000313" key="1">
    <source>
        <dbReference type="EMBL" id="PKI70087.1"/>
    </source>
</evidence>
<keyword evidence="2" id="KW-1185">Reference proteome</keyword>
<protein>
    <submittedName>
        <fullName evidence="1">Uncharacterized protein</fullName>
    </submittedName>
</protein>
<dbReference type="EMBL" id="PGOL01000475">
    <property type="protein sequence ID" value="PKI70087.1"/>
    <property type="molecule type" value="Genomic_DNA"/>
</dbReference>
<reference evidence="1 2" key="1">
    <citation type="submission" date="2017-11" db="EMBL/GenBank/DDBJ databases">
        <title>De-novo sequencing of pomegranate (Punica granatum L.) genome.</title>
        <authorList>
            <person name="Akparov Z."/>
            <person name="Amiraslanov A."/>
            <person name="Hajiyeva S."/>
            <person name="Abbasov M."/>
            <person name="Kaur K."/>
            <person name="Hamwieh A."/>
            <person name="Solovyev V."/>
            <person name="Salamov A."/>
            <person name="Braich B."/>
            <person name="Kosarev P."/>
            <person name="Mahmoud A."/>
            <person name="Hajiyev E."/>
            <person name="Babayeva S."/>
            <person name="Izzatullayeva V."/>
            <person name="Mammadov A."/>
            <person name="Mammadov A."/>
            <person name="Sharifova S."/>
            <person name="Ojaghi J."/>
            <person name="Eynullazada K."/>
            <person name="Bayramov B."/>
            <person name="Abdulazimova A."/>
            <person name="Shahmuradov I."/>
        </authorList>
    </citation>
    <scope>NUCLEOTIDE SEQUENCE [LARGE SCALE GENOMIC DNA]</scope>
    <source>
        <strain evidence="2">cv. AG2017</strain>
        <tissue evidence="1">Leaf</tissue>
    </source>
</reference>
<dbReference type="Proteomes" id="UP000233551">
    <property type="component" value="Unassembled WGS sequence"/>
</dbReference>
<proteinExistence type="predicted"/>
<evidence type="ECO:0000313" key="2">
    <source>
        <dbReference type="Proteomes" id="UP000233551"/>
    </source>
</evidence>
<dbReference type="AlphaFoldDB" id="A0A2I0KNL7"/>
<name>A0A2I0KNL7_PUNGR</name>
<organism evidence="1 2">
    <name type="scientific">Punica granatum</name>
    <name type="common">Pomegranate</name>
    <dbReference type="NCBI Taxonomy" id="22663"/>
    <lineage>
        <taxon>Eukaryota</taxon>
        <taxon>Viridiplantae</taxon>
        <taxon>Streptophyta</taxon>
        <taxon>Embryophyta</taxon>
        <taxon>Tracheophyta</taxon>
        <taxon>Spermatophyta</taxon>
        <taxon>Magnoliopsida</taxon>
        <taxon>eudicotyledons</taxon>
        <taxon>Gunneridae</taxon>
        <taxon>Pentapetalae</taxon>
        <taxon>rosids</taxon>
        <taxon>malvids</taxon>
        <taxon>Myrtales</taxon>
        <taxon>Lythraceae</taxon>
        <taxon>Punica</taxon>
    </lineage>
</organism>
<gene>
    <name evidence="1" type="ORF">CRG98_009550</name>
</gene>
<sequence>MGTITILPLAQPLHCHRHLRPSITMIAAAFLTPPPTVASIIASGLSGWARDLKPGLFPGSRETRVGRDLKPDSNPCFLCTDLVEARIRRAQAREKKDEPMAPKLGFTQIDDSQPRGWVCEPRAISPMGLVTHSWLERHGSVYLLDFEKL</sequence>
<comment type="caution">
    <text evidence="1">The sequence shown here is derived from an EMBL/GenBank/DDBJ whole genome shotgun (WGS) entry which is preliminary data.</text>
</comment>
<accession>A0A2I0KNL7</accession>